<evidence type="ECO:0000256" key="1">
    <source>
        <dbReference type="SAM" id="MobiDB-lite"/>
    </source>
</evidence>
<gene>
    <name evidence="2" type="ORF">LCGC14_2402440</name>
</gene>
<organism evidence="2">
    <name type="scientific">marine sediment metagenome</name>
    <dbReference type="NCBI Taxonomy" id="412755"/>
    <lineage>
        <taxon>unclassified sequences</taxon>
        <taxon>metagenomes</taxon>
        <taxon>ecological metagenomes</taxon>
    </lineage>
</organism>
<feature type="region of interest" description="Disordered" evidence="1">
    <location>
        <begin position="1"/>
        <end position="23"/>
    </location>
</feature>
<feature type="compositionally biased region" description="Basic and acidic residues" evidence="1">
    <location>
        <begin position="9"/>
        <end position="23"/>
    </location>
</feature>
<protein>
    <recommendedName>
        <fullName evidence="3">Large polyvalent protein associated domain-containing protein</fullName>
    </recommendedName>
</protein>
<accession>A0A0F9EPE0</accession>
<feature type="non-terminal residue" evidence="2">
    <location>
        <position position="535"/>
    </location>
</feature>
<reference evidence="2" key="1">
    <citation type="journal article" date="2015" name="Nature">
        <title>Complex archaea that bridge the gap between prokaryotes and eukaryotes.</title>
        <authorList>
            <person name="Spang A."/>
            <person name="Saw J.H."/>
            <person name="Jorgensen S.L."/>
            <person name="Zaremba-Niedzwiedzka K."/>
            <person name="Martijn J."/>
            <person name="Lind A.E."/>
            <person name="van Eijk R."/>
            <person name="Schleper C."/>
            <person name="Guy L."/>
            <person name="Ettema T.J."/>
        </authorList>
    </citation>
    <scope>NUCLEOTIDE SEQUENCE</scope>
</reference>
<comment type="caution">
    <text evidence="2">The sequence shown here is derived from an EMBL/GenBank/DDBJ whole genome shotgun (WGS) entry which is preliminary data.</text>
</comment>
<feature type="non-terminal residue" evidence="2">
    <location>
        <position position="1"/>
    </location>
</feature>
<name>A0A0F9EPE0_9ZZZZ</name>
<dbReference type="EMBL" id="LAZR01036110">
    <property type="protein sequence ID" value="KKL25723.1"/>
    <property type="molecule type" value="Genomic_DNA"/>
</dbReference>
<sequence length="535" mass="60858">PKKRRQIRRQAEKRVGKRPAKDNEADLAAWQGEVSNRYAEMIKQEIESRNLLGRQRVHEELLLLSEWWRPFDRTSASESHIAYRESSREVFADAISVLLNSPGTLQEHAPMFFESFLAYMERKPEVEEAYEAIQKLIGGGDEAIYEARRAEIAGDFARGEQIQREAEARKDPQSLYQHFKQSFLSRGDPVVSAERKRVRAEGRVPAHSEKHVLKMALQEYNHGDNVNRIMLMDLSDKVHKPMLEADISPDQAGTYLMLQRIAEGDRGGMAEHAKEAIMEITGKDSWAEARKAYQELEPEDAEFDAELLAQAEGGILNPKGYTPKEARKTLEGLKKELGDEKYATLESLMKELRPILFASVEEAVRVGSYNEQVFNDVIVPNKETYVPYAVLDYFNGRMPAGVKQQMGTVKGIANPYTMAIMKAMALNRLNERQKAVTALVDILDVDFPGMAGGERKIDKHHRETRPGAGRENLTYLVDGKLRYREVDKYIARVLQQSDLGVLGRMAKTLGSKTYGFFHPLYVTWSVGWQARNLPR</sequence>
<evidence type="ECO:0008006" key="3">
    <source>
        <dbReference type="Google" id="ProtNLM"/>
    </source>
</evidence>
<dbReference type="AlphaFoldDB" id="A0A0F9EPE0"/>
<proteinExistence type="predicted"/>
<evidence type="ECO:0000313" key="2">
    <source>
        <dbReference type="EMBL" id="KKL25723.1"/>
    </source>
</evidence>